<dbReference type="Gene3D" id="3.40.50.150">
    <property type="entry name" value="Vaccinia Virus protein VP39"/>
    <property type="match status" value="1"/>
</dbReference>
<dbReference type="EMBL" id="JBANCF010000008">
    <property type="protein sequence ID" value="MEM0573921.1"/>
    <property type="molecule type" value="Genomic_DNA"/>
</dbReference>
<sequence>MVNINNFSNSQYRKFCTLEGSEYIASEFALRNILRVIKKNRIEKVLEIGVGIGTISGSIIKFSQDENLNISVTGTEANEFCLKQIPINLKDLILQLKLYPDLSKIPDSELFDIIIVDGSEKNLNKVQCLIKPNGIILIEGDRSDQVKIIKKIFKSSKFVHLISLTKNGDYSVKNSDNYQGGLKIIYTDPSNAHLIYWFSSKIKTKIKYILRKL</sequence>
<dbReference type="EMBL" id="JAZBJM010000004">
    <property type="protein sequence ID" value="MEM0518353.1"/>
    <property type="molecule type" value="Genomic_DNA"/>
</dbReference>
<dbReference type="InterPro" id="IPR029063">
    <property type="entry name" value="SAM-dependent_MTases_sf"/>
</dbReference>
<evidence type="ECO:0000313" key="3">
    <source>
        <dbReference type="Proteomes" id="UP001388259"/>
    </source>
</evidence>
<dbReference type="RefSeq" id="WP_342687262.1">
    <property type="nucleotide sequence ID" value="NZ_JAZBJM010000004.1"/>
</dbReference>
<evidence type="ECO:0008006" key="5">
    <source>
        <dbReference type="Google" id="ProtNLM"/>
    </source>
</evidence>
<dbReference type="CDD" id="cd02440">
    <property type="entry name" value="AdoMet_MTases"/>
    <property type="match status" value="1"/>
</dbReference>
<proteinExistence type="predicted"/>
<keyword evidence="4" id="KW-1185">Reference proteome</keyword>
<dbReference type="Proteomes" id="UP001388259">
    <property type="component" value="Unassembled WGS sequence"/>
</dbReference>
<dbReference type="SUPFAM" id="SSF53335">
    <property type="entry name" value="S-adenosyl-L-methionine-dependent methyltransferases"/>
    <property type="match status" value="1"/>
</dbReference>
<name>A0AB35YWN6_9FLAO</name>
<dbReference type="Proteomes" id="UP001390963">
    <property type="component" value="Unassembled WGS sequence"/>
</dbReference>
<evidence type="ECO:0000313" key="1">
    <source>
        <dbReference type="EMBL" id="MEM0518353.1"/>
    </source>
</evidence>
<reference evidence="1 4" key="1">
    <citation type="submission" date="2024-01" db="EMBL/GenBank/DDBJ databases">
        <title>Aequorivita flavus sp. nov., isolated from deep-sea sediment.</title>
        <authorList>
            <person name="Chen X."/>
        </authorList>
    </citation>
    <scope>NUCLEOTIDE SEQUENCE</scope>
    <source>
        <strain evidence="1">MCCC 1A16923</strain>
        <strain evidence="2 4">MCCC 1A16935</strain>
    </source>
</reference>
<organism evidence="1 3">
    <name type="scientific">Aequorivita flava</name>
    <dbReference type="NCBI Taxonomy" id="3114371"/>
    <lineage>
        <taxon>Bacteria</taxon>
        <taxon>Pseudomonadati</taxon>
        <taxon>Bacteroidota</taxon>
        <taxon>Flavobacteriia</taxon>
        <taxon>Flavobacteriales</taxon>
        <taxon>Flavobacteriaceae</taxon>
        <taxon>Aequorivita</taxon>
    </lineage>
</organism>
<evidence type="ECO:0000313" key="4">
    <source>
        <dbReference type="Proteomes" id="UP001390963"/>
    </source>
</evidence>
<protein>
    <recommendedName>
        <fullName evidence="5">Methyltransferase domain-containing protein</fullName>
    </recommendedName>
</protein>
<gene>
    <name evidence="2" type="ORF">VZD24_10355</name>
    <name evidence="1" type="ORF">VZD85_08325</name>
</gene>
<comment type="caution">
    <text evidence="1">The sequence shown here is derived from an EMBL/GenBank/DDBJ whole genome shotgun (WGS) entry which is preliminary data.</text>
</comment>
<dbReference type="AlphaFoldDB" id="A0AB35YWN6"/>
<accession>A0AB35YWN6</accession>
<evidence type="ECO:0000313" key="2">
    <source>
        <dbReference type="EMBL" id="MEM0573921.1"/>
    </source>
</evidence>